<dbReference type="Pfam" id="PF00627">
    <property type="entry name" value="UBA"/>
    <property type="match status" value="1"/>
</dbReference>
<keyword evidence="11" id="KW-1185">Reference proteome</keyword>
<comment type="similarity">
    <text evidence="6">Belongs to the ubiquitin-conjugating enzyme family.</text>
</comment>
<dbReference type="Pfam" id="PF00179">
    <property type="entry name" value="UQ_con"/>
    <property type="match status" value="1"/>
</dbReference>
<feature type="region of interest" description="Disordered" evidence="7">
    <location>
        <begin position="156"/>
        <end position="181"/>
    </location>
</feature>
<dbReference type="CDD" id="cd14270">
    <property type="entry name" value="UBA"/>
    <property type="match status" value="1"/>
</dbReference>
<reference evidence="11" key="1">
    <citation type="journal article" date="2018" name="Nat. Microbiol.">
        <title>Leveraging single-cell genomics to expand the fungal tree of life.</title>
        <authorList>
            <person name="Ahrendt S.R."/>
            <person name="Quandt C.A."/>
            <person name="Ciobanu D."/>
            <person name="Clum A."/>
            <person name="Salamov A."/>
            <person name="Andreopoulos B."/>
            <person name="Cheng J.F."/>
            <person name="Woyke T."/>
            <person name="Pelin A."/>
            <person name="Henrissat B."/>
            <person name="Reynolds N.K."/>
            <person name="Benny G.L."/>
            <person name="Smith M.E."/>
            <person name="James T.Y."/>
            <person name="Grigoriev I.V."/>
        </authorList>
    </citation>
    <scope>NUCLEOTIDE SEQUENCE [LARGE SCALE GENOMIC DNA]</scope>
    <source>
        <strain evidence="11">ATCC 52028</strain>
    </source>
</reference>
<evidence type="ECO:0000256" key="7">
    <source>
        <dbReference type="SAM" id="MobiDB-lite"/>
    </source>
</evidence>
<evidence type="ECO:0000256" key="5">
    <source>
        <dbReference type="PROSITE-ProRule" id="PRU10133"/>
    </source>
</evidence>
<feature type="domain" description="UBA" evidence="8">
    <location>
        <begin position="198"/>
        <end position="226"/>
    </location>
</feature>
<evidence type="ECO:0000259" key="9">
    <source>
        <dbReference type="PROSITE" id="PS50127"/>
    </source>
</evidence>
<evidence type="ECO:0000256" key="6">
    <source>
        <dbReference type="RuleBase" id="RU362109"/>
    </source>
</evidence>
<evidence type="ECO:0000256" key="4">
    <source>
        <dbReference type="ARBA" id="ARBA00022840"/>
    </source>
</evidence>
<evidence type="ECO:0000256" key="2">
    <source>
        <dbReference type="ARBA" id="ARBA00022741"/>
    </source>
</evidence>
<keyword evidence="3 6" id="KW-0833">Ubl conjugation pathway</keyword>
<evidence type="ECO:0000313" key="11">
    <source>
        <dbReference type="Proteomes" id="UP000274922"/>
    </source>
</evidence>
<keyword evidence="4 6" id="KW-0067">ATP-binding</keyword>
<dbReference type="EMBL" id="ML014124">
    <property type="protein sequence ID" value="RKP03337.1"/>
    <property type="molecule type" value="Genomic_DNA"/>
</dbReference>
<evidence type="ECO:0000259" key="8">
    <source>
        <dbReference type="PROSITE" id="PS50030"/>
    </source>
</evidence>
<keyword evidence="1" id="KW-0808">Transferase</keyword>
<protein>
    <submittedName>
        <fullName evidence="10">Uncharacterized protein</fullName>
    </submittedName>
</protein>
<dbReference type="InterPro" id="IPR015940">
    <property type="entry name" value="UBA"/>
</dbReference>
<dbReference type="GO" id="GO:0016740">
    <property type="term" value="F:transferase activity"/>
    <property type="evidence" value="ECO:0007669"/>
    <property type="project" value="UniProtKB-KW"/>
</dbReference>
<dbReference type="GO" id="GO:0005524">
    <property type="term" value="F:ATP binding"/>
    <property type="evidence" value="ECO:0007669"/>
    <property type="project" value="UniProtKB-UniRule"/>
</dbReference>
<dbReference type="InterPro" id="IPR016135">
    <property type="entry name" value="UBQ-conjugating_enzyme/RWD"/>
</dbReference>
<organism evidence="10 11">
    <name type="scientific">Caulochytrium protostelioides</name>
    <dbReference type="NCBI Taxonomy" id="1555241"/>
    <lineage>
        <taxon>Eukaryota</taxon>
        <taxon>Fungi</taxon>
        <taxon>Fungi incertae sedis</taxon>
        <taxon>Chytridiomycota</taxon>
        <taxon>Chytridiomycota incertae sedis</taxon>
        <taxon>Chytridiomycetes</taxon>
        <taxon>Caulochytriales</taxon>
        <taxon>Caulochytriaceae</taxon>
        <taxon>Caulochytrium</taxon>
    </lineage>
</organism>
<evidence type="ECO:0000313" key="10">
    <source>
        <dbReference type="EMBL" id="RKP03337.1"/>
    </source>
</evidence>
<name>A0A4P9XCZ4_9FUNG</name>
<evidence type="ECO:0000256" key="1">
    <source>
        <dbReference type="ARBA" id="ARBA00022679"/>
    </source>
</evidence>
<proteinExistence type="inferred from homology"/>
<dbReference type="CDD" id="cd23800">
    <property type="entry name" value="UBCc_UBE2K"/>
    <property type="match status" value="1"/>
</dbReference>
<gene>
    <name evidence="10" type="ORF">CXG81DRAFT_9668</name>
</gene>
<dbReference type="InterPro" id="IPR009060">
    <property type="entry name" value="UBA-like_sf"/>
</dbReference>
<dbReference type="PROSITE" id="PS50127">
    <property type="entry name" value="UBC_2"/>
    <property type="match status" value="1"/>
</dbReference>
<dbReference type="PANTHER" id="PTHR24068">
    <property type="entry name" value="UBIQUITIN-CONJUGATING ENZYME E2"/>
    <property type="match status" value="1"/>
</dbReference>
<feature type="active site" description="Glycyl thioester intermediate" evidence="5">
    <location>
        <position position="88"/>
    </location>
</feature>
<dbReference type="SUPFAM" id="SSF54495">
    <property type="entry name" value="UBC-like"/>
    <property type="match status" value="1"/>
</dbReference>
<keyword evidence="2 6" id="KW-0547">Nucleotide-binding</keyword>
<feature type="domain" description="UBC core" evidence="9">
    <location>
        <begin position="3"/>
        <end position="150"/>
    </location>
</feature>
<dbReference type="Gene3D" id="3.10.110.10">
    <property type="entry name" value="Ubiquitin Conjugating Enzyme"/>
    <property type="match status" value="1"/>
</dbReference>
<evidence type="ECO:0000256" key="3">
    <source>
        <dbReference type="ARBA" id="ARBA00022786"/>
    </source>
</evidence>
<dbReference type="InterPro" id="IPR000608">
    <property type="entry name" value="UBC"/>
</dbReference>
<dbReference type="InterPro" id="IPR023313">
    <property type="entry name" value="UBQ-conjugating_AS"/>
</dbReference>
<dbReference type="FunFam" id="1.10.8.10:FF:000003">
    <property type="entry name" value="UV excision repair protein RAD23 homolog"/>
    <property type="match status" value="1"/>
</dbReference>
<dbReference type="OrthoDB" id="9993688at2759"/>
<dbReference type="Gene3D" id="1.10.8.10">
    <property type="entry name" value="DNA helicase RuvA subunit, C-terminal domain"/>
    <property type="match status" value="1"/>
</dbReference>
<accession>A0A4P9XCZ4</accession>
<dbReference type="STRING" id="1555241.A0A4P9XCZ4"/>
<sequence length="226" mass="23839">MAPEVNRIAREIRMCQRDPQSNVNVIPVGNSLTHLKGVLQGPADTVYAAGIFVVDIQISDAYPFSPPKAKFDTRIWHPNISSQTGAICLDLLGSAWTPVITIKTLLISLQSLLSEPVPDDPQDAIVAGQYTSDRAAFDAQAREWCALYATREAAERLTQPPTDAAPAAAGGGGGGGAARAPDPAAGLDAAALRSLVEEMGFPRDAAITALRAAKGNKERAIERLLS</sequence>
<dbReference type="SMART" id="SM00212">
    <property type="entry name" value="UBCc"/>
    <property type="match status" value="1"/>
</dbReference>
<dbReference type="PROSITE" id="PS00183">
    <property type="entry name" value="UBC_1"/>
    <property type="match status" value="1"/>
</dbReference>
<dbReference type="SMART" id="SM00165">
    <property type="entry name" value="UBA"/>
    <property type="match status" value="1"/>
</dbReference>
<dbReference type="Proteomes" id="UP000274922">
    <property type="component" value="Unassembled WGS sequence"/>
</dbReference>
<dbReference type="SUPFAM" id="SSF46934">
    <property type="entry name" value="UBA-like"/>
    <property type="match status" value="1"/>
</dbReference>
<dbReference type="AlphaFoldDB" id="A0A4P9XCZ4"/>
<dbReference type="PROSITE" id="PS50030">
    <property type="entry name" value="UBA"/>
    <property type="match status" value="1"/>
</dbReference>